<comment type="function">
    <text evidence="2">May be involved in the metabolism of insect hormones and in the breakdown of synthetic insecticides.</text>
</comment>
<dbReference type="InterPro" id="IPR036396">
    <property type="entry name" value="Cyt_P450_sf"/>
</dbReference>
<keyword evidence="6 14" id="KW-0349">Heme</keyword>
<keyword evidence="12 15" id="KW-0503">Monooxygenase</keyword>
<sequence>MIELYVALGVLAICLYFKWSCSHWRRVGNVDGPSPLPVFGNSFEQVMGWKHFGEIFEEIYKSYPSASWVGIYQIFNKPSIVVRDLELVKDVLVGDFKSFNKNAFEVDETVDPLISMNPFVQVGDKWKETRSTLMPLFSASKIRTVFPIIKNIAENLLQHVTDTRKASPDFEAKEMCGRFTVDSVSSTAFGIDAESITNPDGEVARNCFEFFNPNSTAAFVRSFLLHFSPKLAAALNIGFVPGHVAQWIHGMVGEVLRQRQSGEVKRQDMFQALYESLSQNDQPVRGDEIAGHSLTFLSEGFETSSTLMSYLLYELASNQDIQEQVLSELDSLLKATNGELTDEVVQKLSYLELAMYETLRLHSPVFSLSKVCVKEYELPPQYAADGKRVRIAPGTVAIIPVYGIHLDPEIYPDPYQFNPDRFLEENKKSRHRYAFLSFGEGPRICPGMKFGLLQSKIGIATLLSKYRVELSPKQELPLEFSKTCFLLAPKNGIWVRFVERR</sequence>
<dbReference type="InterPro" id="IPR001128">
    <property type="entry name" value="Cyt_P450"/>
</dbReference>
<evidence type="ECO:0000256" key="3">
    <source>
        <dbReference type="ARBA" id="ARBA00004174"/>
    </source>
</evidence>
<dbReference type="InterPro" id="IPR017972">
    <property type="entry name" value="Cyt_P450_CS"/>
</dbReference>
<name>A0A1Q3FMH5_CULTA</name>
<comment type="cofactor">
    <cofactor evidence="1 14">
        <name>heme</name>
        <dbReference type="ChEBI" id="CHEBI:30413"/>
    </cofactor>
</comment>
<evidence type="ECO:0000256" key="13">
    <source>
        <dbReference type="ARBA" id="ARBA00023136"/>
    </source>
</evidence>
<evidence type="ECO:0000256" key="4">
    <source>
        <dbReference type="ARBA" id="ARBA00004406"/>
    </source>
</evidence>
<dbReference type="GO" id="GO:0020037">
    <property type="term" value="F:heme binding"/>
    <property type="evidence" value="ECO:0007669"/>
    <property type="project" value="InterPro"/>
</dbReference>
<evidence type="ECO:0000256" key="12">
    <source>
        <dbReference type="ARBA" id="ARBA00023033"/>
    </source>
</evidence>
<dbReference type="FunFam" id="1.10.630.10:FF:000042">
    <property type="entry name" value="Cytochrome P450"/>
    <property type="match status" value="1"/>
</dbReference>
<dbReference type="GO" id="GO:0004497">
    <property type="term" value="F:monooxygenase activity"/>
    <property type="evidence" value="ECO:0007669"/>
    <property type="project" value="UniProtKB-KW"/>
</dbReference>
<evidence type="ECO:0000256" key="6">
    <source>
        <dbReference type="ARBA" id="ARBA00022617"/>
    </source>
</evidence>
<evidence type="ECO:0000256" key="5">
    <source>
        <dbReference type="ARBA" id="ARBA00010617"/>
    </source>
</evidence>
<comment type="subcellular location">
    <subcellularLocation>
        <location evidence="4">Endoplasmic reticulum membrane</location>
        <topology evidence="4">Peripheral membrane protein</topology>
    </subcellularLocation>
    <subcellularLocation>
        <location evidence="3">Microsome membrane</location>
        <topology evidence="3">Peripheral membrane protein</topology>
    </subcellularLocation>
</comment>
<dbReference type="PRINTS" id="PR00465">
    <property type="entry name" value="EP450IV"/>
</dbReference>
<dbReference type="GO" id="GO:0016705">
    <property type="term" value="F:oxidoreductase activity, acting on paired donors, with incorporation or reduction of molecular oxygen"/>
    <property type="evidence" value="ECO:0007669"/>
    <property type="project" value="InterPro"/>
</dbReference>
<dbReference type="PROSITE" id="PS00086">
    <property type="entry name" value="CYTOCHROME_P450"/>
    <property type="match status" value="1"/>
</dbReference>
<dbReference type="PANTHER" id="PTHR24292">
    <property type="entry name" value="CYTOCHROME P450"/>
    <property type="match status" value="1"/>
</dbReference>
<keyword evidence="7 14" id="KW-0479">Metal-binding</keyword>
<dbReference type="Gene3D" id="1.10.630.10">
    <property type="entry name" value="Cytochrome P450"/>
    <property type="match status" value="1"/>
</dbReference>
<organism evidence="16">
    <name type="scientific">Culex tarsalis</name>
    <name type="common">Encephalitis mosquito</name>
    <dbReference type="NCBI Taxonomy" id="7177"/>
    <lineage>
        <taxon>Eukaryota</taxon>
        <taxon>Metazoa</taxon>
        <taxon>Ecdysozoa</taxon>
        <taxon>Arthropoda</taxon>
        <taxon>Hexapoda</taxon>
        <taxon>Insecta</taxon>
        <taxon>Pterygota</taxon>
        <taxon>Neoptera</taxon>
        <taxon>Endopterygota</taxon>
        <taxon>Diptera</taxon>
        <taxon>Nematocera</taxon>
        <taxon>Culicoidea</taxon>
        <taxon>Culicidae</taxon>
        <taxon>Culicinae</taxon>
        <taxon>Culicini</taxon>
        <taxon>Culex</taxon>
        <taxon>Culex</taxon>
    </lineage>
</organism>
<dbReference type="GO" id="GO:0005789">
    <property type="term" value="C:endoplasmic reticulum membrane"/>
    <property type="evidence" value="ECO:0007669"/>
    <property type="project" value="UniProtKB-SubCell"/>
</dbReference>
<dbReference type="InterPro" id="IPR002403">
    <property type="entry name" value="Cyt_P450_E_grp-IV"/>
</dbReference>
<keyword evidence="11 14" id="KW-0408">Iron</keyword>
<dbReference type="PANTHER" id="PTHR24292:SF104">
    <property type="entry name" value="CYTOCHROME P450 308A1-RELATED"/>
    <property type="match status" value="1"/>
</dbReference>
<dbReference type="AlphaFoldDB" id="A0A1Q3FMH5"/>
<reference evidence="16" key="1">
    <citation type="submission" date="2017-01" db="EMBL/GenBank/DDBJ databases">
        <title>A deep insight into the sialotranscriptome of adult male and female Cluex tarsalis mosquitoes.</title>
        <authorList>
            <person name="Ribeiro J.M."/>
            <person name="Moreira F."/>
            <person name="Bernard K.A."/>
            <person name="Calvo E."/>
        </authorList>
    </citation>
    <scope>NUCLEOTIDE SEQUENCE</scope>
    <source>
        <strain evidence="16">Kern County</strain>
        <tissue evidence="16">Salivary glands</tissue>
    </source>
</reference>
<evidence type="ECO:0000256" key="11">
    <source>
        <dbReference type="ARBA" id="ARBA00023004"/>
    </source>
</evidence>
<evidence type="ECO:0000256" key="7">
    <source>
        <dbReference type="ARBA" id="ARBA00022723"/>
    </source>
</evidence>
<evidence type="ECO:0000256" key="9">
    <source>
        <dbReference type="ARBA" id="ARBA00022848"/>
    </source>
</evidence>
<keyword evidence="13" id="KW-0472">Membrane</keyword>
<keyword evidence="9" id="KW-0492">Microsome</keyword>
<evidence type="ECO:0000256" key="14">
    <source>
        <dbReference type="PIRSR" id="PIRSR602403-1"/>
    </source>
</evidence>
<dbReference type="PRINTS" id="PR00385">
    <property type="entry name" value="P450"/>
</dbReference>
<comment type="similarity">
    <text evidence="5 15">Belongs to the cytochrome P450 family.</text>
</comment>
<dbReference type="CDD" id="cd11056">
    <property type="entry name" value="CYP6-like"/>
    <property type="match status" value="1"/>
</dbReference>
<keyword evidence="10 15" id="KW-0560">Oxidoreductase</keyword>
<evidence type="ECO:0000313" key="16">
    <source>
        <dbReference type="EMBL" id="JAV28703.1"/>
    </source>
</evidence>
<evidence type="ECO:0000256" key="15">
    <source>
        <dbReference type="RuleBase" id="RU000461"/>
    </source>
</evidence>
<dbReference type="EMBL" id="GFDL01006342">
    <property type="protein sequence ID" value="JAV28703.1"/>
    <property type="molecule type" value="Transcribed_RNA"/>
</dbReference>
<protein>
    <submittedName>
        <fullName evidence="16">Putative cytochrome p450</fullName>
    </submittedName>
</protein>
<evidence type="ECO:0000256" key="10">
    <source>
        <dbReference type="ARBA" id="ARBA00023002"/>
    </source>
</evidence>
<dbReference type="Pfam" id="PF00067">
    <property type="entry name" value="p450"/>
    <property type="match status" value="1"/>
</dbReference>
<evidence type="ECO:0000256" key="2">
    <source>
        <dbReference type="ARBA" id="ARBA00003690"/>
    </source>
</evidence>
<dbReference type="InterPro" id="IPR050476">
    <property type="entry name" value="Insect_CytP450_Detox"/>
</dbReference>
<accession>A0A1Q3FMH5</accession>
<feature type="binding site" description="axial binding residue" evidence="14">
    <location>
        <position position="445"/>
    </location>
    <ligand>
        <name>heme</name>
        <dbReference type="ChEBI" id="CHEBI:30413"/>
    </ligand>
    <ligandPart>
        <name>Fe</name>
        <dbReference type="ChEBI" id="CHEBI:18248"/>
    </ligandPart>
</feature>
<evidence type="ECO:0000256" key="8">
    <source>
        <dbReference type="ARBA" id="ARBA00022824"/>
    </source>
</evidence>
<keyword evidence="8" id="KW-0256">Endoplasmic reticulum</keyword>
<dbReference type="SUPFAM" id="SSF48264">
    <property type="entry name" value="Cytochrome P450"/>
    <property type="match status" value="1"/>
</dbReference>
<proteinExistence type="inferred from homology"/>
<dbReference type="GO" id="GO:0005506">
    <property type="term" value="F:iron ion binding"/>
    <property type="evidence" value="ECO:0007669"/>
    <property type="project" value="InterPro"/>
</dbReference>
<evidence type="ECO:0000256" key="1">
    <source>
        <dbReference type="ARBA" id="ARBA00001971"/>
    </source>
</evidence>